<dbReference type="EMBL" id="KN818655">
    <property type="protein sequence ID" value="KIL54703.1"/>
    <property type="molecule type" value="Genomic_DNA"/>
</dbReference>
<keyword evidence="5" id="KW-1185">Reference proteome</keyword>
<dbReference type="AlphaFoldDB" id="A0A0C2WF22"/>
<evidence type="ECO:0000259" key="3">
    <source>
        <dbReference type="Pfam" id="PF18721"/>
    </source>
</evidence>
<dbReference type="STRING" id="946122.A0A0C2WF22"/>
<name>A0A0C2WF22_AMAMK</name>
<proteinExistence type="predicted"/>
<feature type="domain" description="CxC5 like cysteine cluster associated with KDZ" evidence="2">
    <location>
        <begin position="530"/>
        <end position="652"/>
    </location>
</feature>
<feature type="compositionally biased region" description="Basic and acidic residues" evidence="1">
    <location>
        <begin position="296"/>
        <end position="333"/>
    </location>
</feature>
<sequence>MGSPTPLEGSSRVTGGILRGKAQGNTFNMADAPDISDDYMHGAKGRVMIYCPGQDPSDHKPQLTLTTKVSGRLGSVLEEIAERYSPIKKENQRVYVFEAGNWSVKGRFYKAVEYDDEITWTNDGGDCRIVMGIEKEDVDLGPSYLAPRTSSGSQPAYGGILSRIEIISLLKIPQQLVRDFGIKEHQDVGMKFQYRKYQACLAATQTLSSMVAAGTWPGRRPSDTDIVELFVSKSMWHSHFKKMFSRIPRFPLMQKWLRGDDDAPDDLTVWGEERTIYTFKDLSVWLDRMEKKALKVEKSAKKKHSDDDDESKKEKGKGKEQETVEEKEKDHGDSKKKKKHGGIGKKHQTRSSKKSLVCTLLLGVVSVLQVWHNILWMFFMLSFFPAVIATGGQPFPQISFKEFSDFVLGNFNSQISLTAVLVMLFTMTNNTELLSIHTRQQKAMYQGERSTKATAWITALARTLRLRIGKNRHHLLKDSDSQPGMSEDQLTTTVALKLDSLAKVLKLHPSDEAGYFTRKLEPVSHKDINPVYVICPESVVCETLKCKPRSLVMKTKLRDIPYVTLIKDFAVYEAVPVLAGHCSSCKTTYYADHEHVLSDSKQWDRVYLNSAKYLKIGSSLWVDRAFSSAVMSGLYNFHASTAAYTNFWNAAFIDFRGLEHGNVSWRQIWQAFVQESMRYVASASDFNLTLRENLAIEEVTKEAFQILGETGLVRAAEGHACNECSQPYRRSADDQTGDPNVPVKMVVVDGIVMGHLHCAYPECTLELLNARGGVYCALHEDLYGSLCHVTGCDRVNVNGTSACAQHQAKWRKHMSSQRNRGLEGYRRVLRRPDDNWSWMPAPGQRQAHDEEADDRQERDCFRPARIYCVETICAPCGVVLAWAKFARAESPTNILKFLEHAFPDEDSRPDYICIDKACLVLRTSINNGSWERWKKTSRFIVDAYHYQNHRATDVLCQTWCNPAPEDGSGPNLVIAERNRDGEIYYKRAFNTQACEQLNAWLGGFDSILRRMNPGNFDWFLHTMLFYHTRQVIRRQSSKHSDSSSESSSDNESDSSRTGSSMSVD</sequence>
<feature type="compositionally biased region" description="Basic residues" evidence="1">
    <location>
        <begin position="334"/>
        <end position="348"/>
    </location>
</feature>
<evidence type="ECO:0000256" key="1">
    <source>
        <dbReference type="SAM" id="MobiDB-lite"/>
    </source>
</evidence>
<evidence type="ECO:0000259" key="2">
    <source>
        <dbReference type="Pfam" id="PF18718"/>
    </source>
</evidence>
<evidence type="ECO:0000313" key="4">
    <source>
        <dbReference type="EMBL" id="KIL54703.1"/>
    </source>
</evidence>
<dbReference type="InterPro" id="IPR040898">
    <property type="entry name" value="CxC6"/>
</dbReference>
<dbReference type="InParanoid" id="A0A0C2WF22"/>
<feature type="compositionally biased region" description="Low complexity" evidence="1">
    <location>
        <begin position="1043"/>
        <end position="1064"/>
    </location>
</feature>
<feature type="domain" description="CxC6 like cysteine cluster associated with KDZ" evidence="3">
    <location>
        <begin position="747"/>
        <end position="813"/>
    </location>
</feature>
<feature type="region of interest" description="Disordered" evidence="1">
    <location>
        <begin position="1035"/>
        <end position="1064"/>
    </location>
</feature>
<organism evidence="4 5">
    <name type="scientific">Amanita muscaria (strain Koide BX008)</name>
    <dbReference type="NCBI Taxonomy" id="946122"/>
    <lineage>
        <taxon>Eukaryota</taxon>
        <taxon>Fungi</taxon>
        <taxon>Dikarya</taxon>
        <taxon>Basidiomycota</taxon>
        <taxon>Agaricomycotina</taxon>
        <taxon>Agaricomycetes</taxon>
        <taxon>Agaricomycetidae</taxon>
        <taxon>Agaricales</taxon>
        <taxon>Pluteineae</taxon>
        <taxon>Amanitaceae</taxon>
        <taxon>Amanita</taxon>
    </lineage>
</organism>
<dbReference type="Proteomes" id="UP000054549">
    <property type="component" value="Unassembled WGS sequence"/>
</dbReference>
<dbReference type="HOGENOM" id="CLU_004966_6_1_1"/>
<evidence type="ECO:0008006" key="6">
    <source>
        <dbReference type="Google" id="ProtNLM"/>
    </source>
</evidence>
<evidence type="ECO:0000313" key="5">
    <source>
        <dbReference type="Proteomes" id="UP000054549"/>
    </source>
</evidence>
<gene>
    <name evidence="4" type="ORF">M378DRAFT_92049</name>
</gene>
<reference evidence="4 5" key="1">
    <citation type="submission" date="2014-04" db="EMBL/GenBank/DDBJ databases">
        <title>Evolutionary Origins and Diversification of the Mycorrhizal Mutualists.</title>
        <authorList>
            <consortium name="DOE Joint Genome Institute"/>
            <consortium name="Mycorrhizal Genomics Consortium"/>
            <person name="Kohler A."/>
            <person name="Kuo A."/>
            <person name="Nagy L.G."/>
            <person name="Floudas D."/>
            <person name="Copeland A."/>
            <person name="Barry K.W."/>
            <person name="Cichocki N."/>
            <person name="Veneault-Fourrey C."/>
            <person name="LaButti K."/>
            <person name="Lindquist E.A."/>
            <person name="Lipzen A."/>
            <person name="Lundell T."/>
            <person name="Morin E."/>
            <person name="Murat C."/>
            <person name="Riley R."/>
            <person name="Ohm R."/>
            <person name="Sun H."/>
            <person name="Tunlid A."/>
            <person name="Henrissat B."/>
            <person name="Grigoriev I.V."/>
            <person name="Hibbett D.S."/>
            <person name="Martin F."/>
        </authorList>
    </citation>
    <scope>NUCLEOTIDE SEQUENCE [LARGE SCALE GENOMIC DNA]</scope>
    <source>
        <strain evidence="4 5">Koide BX008</strain>
    </source>
</reference>
<dbReference type="InterPro" id="IPR041539">
    <property type="entry name" value="CxC5"/>
</dbReference>
<accession>A0A0C2WF22</accession>
<protein>
    <recommendedName>
        <fullName evidence="6">CxC5 like cysteine cluster associated with KDZ domain-containing protein</fullName>
    </recommendedName>
</protein>
<dbReference type="Pfam" id="PF18721">
    <property type="entry name" value="CxC6"/>
    <property type="match status" value="1"/>
</dbReference>
<dbReference type="OrthoDB" id="2527272at2759"/>
<dbReference type="Pfam" id="PF18718">
    <property type="entry name" value="CxC5"/>
    <property type="match status" value="1"/>
</dbReference>
<feature type="region of interest" description="Disordered" evidence="1">
    <location>
        <begin position="296"/>
        <end position="348"/>
    </location>
</feature>